<dbReference type="PATRIC" id="fig|1227495.3.peg.2562"/>
<name>L9YSV3_9EURY</name>
<dbReference type="Pfam" id="PF01987">
    <property type="entry name" value="AIM24"/>
    <property type="match status" value="1"/>
</dbReference>
<dbReference type="SUPFAM" id="SSF51219">
    <property type="entry name" value="TRAP-like"/>
    <property type="match status" value="1"/>
</dbReference>
<proteinExistence type="predicted"/>
<feature type="region of interest" description="Disordered" evidence="1">
    <location>
        <begin position="1"/>
        <end position="22"/>
    </location>
</feature>
<evidence type="ECO:0000256" key="1">
    <source>
        <dbReference type="SAM" id="MobiDB-lite"/>
    </source>
</evidence>
<feature type="compositionally biased region" description="Polar residues" evidence="1">
    <location>
        <begin position="10"/>
        <end position="19"/>
    </location>
</feature>
<dbReference type="EMBL" id="AOII01000074">
    <property type="protein sequence ID" value="ELY75983.1"/>
    <property type="molecule type" value="Genomic_DNA"/>
</dbReference>
<dbReference type="eggNOG" id="arCOG01908">
    <property type="taxonomic scope" value="Archaea"/>
</dbReference>
<sequence length="254" mass="26709">MNGNPKHIGSKSNMSSYFPSPSDEVGRAAARAIMNIDDFVSTNEPTDDGEQFQLENDKLLDVALDGSVIAKAGSMIAHDGDISFEGQSSAEGGITGFLKEATTGEGTPVMEATGTGHLYLADQGKKIQLLELEAGQSVSVNGNDVLAFESSVTYEIRTVESIAGFSAGGMTNVFLEGPGTIAITTHGEPLVLRPPVRTDPSATVAWSGTTPDSHVDSVLSNLIGQSSDETYQLEFTGSDGFVVVQPYEETTPQQ</sequence>
<dbReference type="AlphaFoldDB" id="L9YSV3"/>
<dbReference type="InterPro" id="IPR036983">
    <property type="entry name" value="AIM24_sf"/>
</dbReference>
<evidence type="ECO:0008006" key="4">
    <source>
        <dbReference type="Google" id="ProtNLM"/>
    </source>
</evidence>
<reference evidence="2 3" key="1">
    <citation type="journal article" date="2014" name="PLoS Genet.">
        <title>Phylogenetically driven sequencing of extremely halophilic archaea reveals strategies for static and dynamic osmo-response.</title>
        <authorList>
            <person name="Becker E.A."/>
            <person name="Seitzer P.M."/>
            <person name="Tritt A."/>
            <person name="Larsen D."/>
            <person name="Krusor M."/>
            <person name="Yao A.I."/>
            <person name="Wu D."/>
            <person name="Madern D."/>
            <person name="Eisen J.A."/>
            <person name="Darling A.E."/>
            <person name="Facciotti M.T."/>
        </authorList>
    </citation>
    <scope>NUCLEOTIDE SEQUENCE [LARGE SCALE GENOMIC DNA]</scope>
    <source>
        <strain evidence="2 3">DSM 3751</strain>
    </source>
</reference>
<dbReference type="Gene3D" id="3.60.160.10">
    <property type="entry name" value="Mitochondrial biogenesis AIM24"/>
    <property type="match status" value="1"/>
</dbReference>
<dbReference type="PANTHER" id="PTHR38074:SF1">
    <property type="entry name" value="ALTERED INHERITANCE OF MITOCHONDRIA PROTEIN 24, MITOCHONDRIAL"/>
    <property type="match status" value="1"/>
</dbReference>
<dbReference type="InterPro" id="IPR002838">
    <property type="entry name" value="AIM24"/>
</dbReference>
<comment type="caution">
    <text evidence="2">The sequence shown here is derived from an EMBL/GenBank/DDBJ whole genome shotgun (WGS) entry which is preliminary data.</text>
</comment>
<gene>
    <name evidence="2" type="ORF">C487_12808</name>
</gene>
<dbReference type="InterPro" id="IPR016031">
    <property type="entry name" value="Trp_RNA-bd_attenuator-like_dom"/>
</dbReference>
<accession>L9YSV3</accession>
<organism evidence="2 3">
    <name type="scientific">Natrinema pallidum DSM 3751</name>
    <dbReference type="NCBI Taxonomy" id="1227495"/>
    <lineage>
        <taxon>Archaea</taxon>
        <taxon>Methanobacteriati</taxon>
        <taxon>Methanobacteriota</taxon>
        <taxon>Stenosarchaea group</taxon>
        <taxon>Halobacteria</taxon>
        <taxon>Halobacteriales</taxon>
        <taxon>Natrialbaceae</taxon>
        <taxon>Natrinema</taxon>
    </lineage>
</organism>
<evidence type="ECO:0000313" key="3">
    <source>
        <dbReference type="Proteomes" id="UP000011618"/>
    </source>
</evidence>
<dbReference type="PANTHER" id="PTHR38074">
    <property type="entry name" value="ALTERED INHERITANCE OF MITOCHONDRIA PROTEIN 24, MITOCHONDRIAL"/>
    <property type="match status" value="1"/>
</dbReference>
<evidence type="ECO:0000313" key="2">
    <source>
        <dbReference type="EMBL" id="ELY75983.1"/>
    </source>
</evidence>
<protein>
    <recommendedName>
        <fullName evidence="4">AIM24 family protein</fullName>
    </recommendedName>
</protein>
<dbReference type="Proteomes" id="UP000011618">
    <property type="component" value="Unassembled WGS sequence"/>
</dbReference>